<feature type="compositionally biased region" description="Polar residues" evidence="2">
    <location>
        <begin position="78"/>
        <end position="94"/>
    </location>
</feature>
<dbReference type="Pfam" id="PF13639">
    <property type="entry name" value="zf-RING_2"/>
    <property type="match status" value="1"/>
</dbReference>
<dbReference type="SUPFAM" id="SSF57850">
    <property type="entry name" value="RING/U-box"/>
    <property type="match status" value="1"/>
</dbReference>
<dbReference type="AlphaFoldDB" id="W9S6G4"/>
<accession>W9S6G4</accession>
<dbReference type="PROSITE" id="PS50089">
    <property type="entry name" value="ZF_RING_2"/>
    <property type="match status" value="1"/>
</dbReference>
<organism evidence="4 5">
    <name type="scientific">Morus notabilis</name>
    <dbReference type="NCBI Taxonomy" id="981085"/>
    <lineage>
        <taxon>Eukaryota</taxon>
        <taxon>Viridiplantae</taxon>
        <taxon>Streptophyta</taxon>
        <taxon>Embryophyta</taxon>
        <taxon>Tracheophyta</taxon>
        <taxon>Spermatophyta</taxon>
        <taxon>Magnoliopsida</taxon>
        <taxon>eudicotyledons</taxon>
        <taxon>Gunneridae</taxon>
        <taxon>Pentapetalae</taxon>
        <taxon>rosids</taxon>
        <taxon>fabids</taxon>
        <taxon>Rosales</taxon>
        <taxon>Moraceae</taxon>
        <taxon>Moreae</taxon>
        <taxon>Morus</taxon>
    </lineage>
</organism>
<feature type="region of interest" description="Disordered" evidence="2">
    <location>
        <begin position="1"/>
        <end position="124"/>
    </location>
</feature>
<dbReference type="OrthoDB" id="8062037at2759"/>
<keyword evidence="5" id="KW-1185">Reference proteome</keyword>
<keyword evidence="1" id="KW-0862">Zinc</keyword>
<dbReference type="InterPro" id="IPR001841">
    <property type="entry name" value="Znf_RING"/>
</dbReference>
<evidence type="ECO:0000256" key="1">
    <source>
        <dbReference type="PROSITE-ProRule" id="PRU00175"/>
    </source>
</evidence>
<dbReference type="GO" id="GO:0061630">
    <property type="term" value="F:ubiquitin protein ligase activity"/>
    <property type="evidence" value="ECO:0007669"/>
    <property type="project" value="TreeGrafter"/>
</dbReference>
<dbReference type="EMBL" id="KE345061">
    <property type="protein sequence ID" value="EXB92380.1"/>
    <property type="molecule type" value="Genomic_DNA"/>
</dbReference>
<protein>
    <submittedName>
        <fullName evidence="4">E3 ubiquitin-protein ligase RING1-like protein</fullName>
    </submittedName>
</protein>
<dbReference type="KEGG" id="mnt:21404223"/>
<keyword evidence="1" id="KW-0479">Metal-binding</keyword>
<reference evidence="5" key="1">
    <citation type="submission" date="2013-01" db="EMBL/GenBank/DDBJ databases">
        <title>Draft Genome Sequence of a Mulberry Tree, Morus notabilis C.K. Schneid.</title>
        <authorList>
            <person name="He N."/>
            <person name="Zhao S."/>
        </authorList>
    </citation>
    <scope>NUCLEOTIDE SEQUENCE</scope>
</reference>
<feature type="compositionally biased region" description="Low complexity" evidence="2">
    <location>
        <begin position="62"/>
        <end position="74"/>
    </location>
</feature>
<sequence length="285" mass="32619">MLSRSNSSRNYFAPTPVENWRPSRDYGAYTPNSNESNFGQRLSGSRSFRSNQDSGGTMEAQRSFGRRTSSFGSDSIHHQTLSSIPAPQRSSSVQIIILDNDPPRESNPWPRQPSRDVAPPRPIDPWYVPLRRTEEQYPRSSSRIEQNKALENLRKQIYNPNSKRITTRINLYYRDTPVNPKEIDNEEDGKRCAICLEDFERGQEVMITPCKHMFHEECIVPWAKSNAQCPVCRFVFGPKTRESATPFNRGNSNNNNTENVAGSGLSTEEFFSIIRALGDGFQWNY</sequence>
<keyword evidence="1" id="KW-0863">Zinc-finger</keyword>
<evidence type="ECO:0000259" key="3">
    <source>
        <dbReference type="PROSITE" id="PS50089"/>
    </source>
</evidence>
<evidence type="ECO:0000313" key="4">
    <source>
        <dbReference type="EMBL" id="EXB92380.1"/>
    </source>
</evidence>
<feature type="compositionally biased region" description="Polar residues" evidence="2">
    <location>
        <begin position="1"/>
        <end position="10"/>
    </location>
</feature>
<dbReference type="Gene3D" id="3.30.40.10">
    <property type="entry name" value="Zinc/RING finger domain, C3HC4 (zinc finger)"/>
    <property type="match status" value="1"/>
</dbReference>
<feature type="compositionally biased region" description="Polar residues" evidence="2">
    <location>
        <begin position="30"/>
        <end position="55"/>
    </location>
</feature>
<dbReference type="InterPro" id="IPR013083">
    <property type="entry name" value="Znf_RING/FYVE/PHD"/>
</dbReference>
<evidence type="ECO:0000313" key="5">
    <source>
        <dbReference type="Proteomes" id="UP000030645"/>
    </source>
</evidence>
<evidence type="ECO:0000256" key="2">
    <source>
        <dbReference type="SAM" id="MobiDB-lite"/>
    </source>
</evidence>
<dbReference type="InterPro" id="IPR051826">
    <property type="entry name" value="E3_ubiquitin-ligase_domain"/>
</dbReference>
<gene>
    <name evidence="4" type="ORF">L484_021364</name>
</gene>
<dbReference type="SMART" id="SM00184">
    <property type="entry name" value="RING"/>
    <property type="match status" value="1"/>
</dbReference>
<dbReference type="PANTHER" id="PTHR22765">
    <property type="entry name" value="RING FINGER AND PROTEASE ASSOCIATED DOMAIN-CONTAINING"/>
    <property type="match status" value="1"/>
</dbReference>
<dbReference type="GO" id="GO:0008270">
    <property type="term" value="F:zinc ion binding"/>
    <property type="evidence" value="ECO:0007669"/>
    <property type="project" value="UniProtKB-KW"/>
</dbReference>
<dbReference type="PANTHER" id="PTHR22765:SF348">
    <property type="entry name" value="OS09G0446275 PROTEIN"/>
    <property type="match status" value="1"/>
</dbReference>
<dbReference type="eggNOG" id="KOG0800">
    <property type="taxonomic scope" value="Eukaryota"/>
</dbReference>
<dbReference type="Proteomes" id="UP000030645">
    <property type="component" value="Unassembled WGS sequence"/>
</dbReference>
<dbReference type="GO" id="GO:0006511">
    <property type="term" value="P:ubiquitin-dependent protein catabolic process"/>
    <property type="evidence" value="ECO:0007669"/>
    <property type="project" value="TreeGrafter"/>
</dbReference>
<dbReference type="STRING" id="981085.W9S6G4"/>
<proteinExistence type="predicted"/>
<name>W9S6G4_9ROSA</name>
<feature type="domain" description="RING-type" evidence="3">
    <location>
        <begin position="192"/>
        <end position="233"/>
    </location>
</feature>